<proteinExistence type="inferred from homology"/>
<dbReference type="InterPro" id="IPR002052">
    <property type="entry name" value="DNA_methylase_N6_adenine_CS"/>
</dbReference>
<dbReference type="InterPro" id="IPR025714">
    <property type="entry name" value="Methyltranfer_dom"/>
</dbReference>
<feature type="binding site" evidence="4">
    <location>
        <begin position="117"/>
        <end position="121"/>
    </location>
    <ligand>
        <name>S-adenosyl-L-methionine</name>
        <dbReference type="ChEBI" id="CHEBI:59789"/>
    </ligand>
</feature>
<evidence type="ECO:0000313" key="8">
    <source>
        <dbReference type="Proteomes" id="UP001528040"/>
    </source>
</evidence>
<dbReference type="InterPro" id="IPR019874">
    <property type="entry name" value="RF_methyltr_PrmC"/>
</dbReference>
<organism evidence="7 8">
    <name type="scientific">Aliiroseovarius salicola</name>
    <dbReference type="NCBI Taxonomy" id="3009082"/>
    <lineage>
        <taxon>Bacteria</taxon>
        <taxon>Pseudomonadati</taxon>
        <taxon>Pseudomonadota</taxon>
        <taxon>Alphaproteobacteria</taxon>
        <taxon>Rhodobacterales</taxon>
        <taxon>Paracoccaceae</taxon>
        <taxon>Aliiroseovarius</taxon>
    </lineage>
</organism>
<comment type="similarity">
    <text evidence="4">Belongs to the protein N5-glutamine methyltransferase family. PrmC subfamily.</text>
</comment>
<evidence type="ECO:0000259" key="5">
    <source>
        <dbReference type="Pfam" id="PF13847"/>
    </source>
</evidence>
<evidence type="ECO:0000313" key="7">
    <source>
        <dbReference type="EMBL" id="MDA5094597.1"/>
    </source>
</evidence>
<feature type="binding site" evidence="4">
    <location>
        <begin position="183"/>
        <end position="186"/>
    </location>
    <ligand>
        <name>substrate</name>
    </ligand>
</feature>
<keyword evidence="1 4" id="KW-0489">Methyltransferase</keyword>
<dbReference type="InterPro" id="IPR040758">
    <property type="entry name" value="PrmC_N"/>
</dbReference>
<feature type="binding site" evidence="4">
    <location>
        <position position="169"/>
    </location>
    <ligand>
        <name>S-adenosyl-L-methionine</name>
        <dbReference type="ChEBI" id="CHEBI:59789"/>
    </ligand>
</feature>
<dbReference type="InterPro" id="IPR029063">
    <property type="entry name" value="SAM-dependent_MTases_sf"/>
</dbReference>
<keyword evidence="3 4" id="KW-0949">S-adenosyl-L-methionine</keyword>
<dbReference type="Gene3D" id="1.10.8.10">
    <property type="entry name" value="DNA helicase RuvA subunit, C-terminal domain"/>
    <property type="match status" value="1"/>
</dbReference>
<dbReference type="PROSITE" id="PS00092">
    <property type="entry name" value="N6_MTASE"/>
    <property type="match status" value="1"/>
</dbReference>
<dbReference type="RefSeq" id="WP_271054306.1">
    <property type="nucleotide sequence ID" value="NZ_JAQIIO010000005.1"/>
</dbReference>
<feature type="domain" description="Methyltransferase" evidence="5">
    <location>
        <begin position="112"/>
        <end position="238"/>
    </location>
</feature>
<dbReference type="PANTHER" id="PTHR18895:SF74">
    <property type="entry name" value="MTRF1L RELEASE FACTOR GLUTAMINE METHYLTRANSFERASE"/>
    <property type="match status" value="1"/>
</dbReference>
<keyword evidence="8" id="KW-1185">Reference proteome</keyword>
<accession>A0ABT4W268</accession>
<protein>
    <recommendedName>
        <fullName evidence="4">Release factor glutamine methyltransferase</fullName>
        <shortName evidence="4">RF MTase</shortName>
        <ecNumber evidence="4">2.1.1.297</ecNumber>
    </recommendedName>
    <alternativeName>
        <fullName evidence="4">N5-glutamine methyltransferase PrmC</fullName>
    </alternativeName>
    <alternativeName>
        <fullName evidence="4">Protein-(glutamine-N5) MTase PrmC</fullName>
    </alternativeName>
    <alternativeName>
        <fullName evidence="4">Protein-glutamine N-methyltransferase PrmC</fullName>
    </alternativeName>
</protein>
<dbReference type="NCBIfam" id="TIGR03534">
    <property type="entry name" value="RF_mod_PrmC"/>
    <property type="match status" value="1"/>
</dbReference>
<dbReference type="SUPFAM" id="SSF53335">
    <property type="entry name" value="S-adenosyl-L-methionine-dependent methyltransferases"/>
    <property type="match status" value="1"/>
</dbReference>
<gene>
    <name evidence="4 7" type="primary">prmC</name>
    <name evidence="7" type="ORF">O2N63_10925</name>
</gene>
<evidence type="ECO:0000256" key="2">
    <source>
        <dbReference type="ARBA" id="ARBA00022679"/>
    </source>
</evidence>
<comment type="catalytic activity">
    <reaction evidence="4">
        <text>L-glutaminyl-[peptide chain release factor] + S-adenosyl-L-methionine = N(5)-methyl-L-glutaminyl-[peptide chain release factor] + S-adenosyl-L-homocysteine + H(+)</text>
        <dbReference type="Rhea" id="RHEA:42896"/>
        <dbReference type="Rhea" id="RHEA-COMP:10271"/>
        <dbReference type="Rhea" id="RHEA-COMP:10272"/>
        <dbReference type="ChEBI" id="CHEBI:15378"/>
        <dbReference type="ChEBI" id="CHEBI:30011"/>
        <dbReference type="ChEBI" id="CHEBI:57856"/>
        <dbReference type="ChEBI" id="CHEBI:59789"/>
        <dbReference type="ChEBI" id="CHEBI:61891"/>
        <dbReference type="EC" id="2.1.1.297"/>
    </reaction>
</comment>
<dbReference type="EMBL" id="JAQIIO010000005">
    <property type="protein sequence ID" value="MDA5094597.1"/>
    <property type="molecule type" value="Genomic_DNA"/>
</dbReference>
<evidence type="ECO:0000256" key="3">
    <source>
        <dbReference type="ARBA" id="ARBA00022691"/>
    </source>
</evidence>
<comment type="caution">
    <text evidence="7">The sequence shown here is derived from an EMBL/GenBank/DDBJ whole genome shotgun (WGS) entry which is preliminary data.</text>
</comment>
<dbReference type="Pfam" id="PF13847">
    <property type="entry name" value="Methyltransf_31"/>
    <property type="match status" value="1"/>
</dbReference>
<dbReference type="PANTHER" id="PTHR18895">
    <property type="entry name" value="HEMK METHYLTRANSFERASE"/>
    <property type="match status" value="1"/>
</dbReference>
<reference evidence="7 8" key="1">
    <citation type="submission" date="2023-01" db="EMBL/GenBank/DDBJ databases">
        <authorList>
            <person name="Yoon J.-W."/>
        </authorList>
    </citation>
    <scope>NUCLEOTIDE SEQUENCE [LARGE SCALE GENOMIC DNA]</scope>
    <source>
        <strain evidence="7 8">KMU-50</strain>
    </source>
</reference>
<dbReference type="GO" id="GO:0032259">
    <property type="term" value="P:methylation"/>
    <property type="evidence" value="ECO:0007669"/>
    <property type="project" value="UniProtKB-KW"/>
</dbReference>
<evidence type="ECO:0000259" key="6">
    <source>
        <dbReference type="Pfam" id="PF17827"/>
    </source>
</evidence>
<comment type="function">
    <text evidence="4">Methylates the class 1 translation termination release factors RF1/PrfA and RF2/PrfB on the glutamine residue of the universally conserved GGQ motif.</text>
</comment>
<dbReference type="NCBIfam" id="TIGR00536">
    <property type="entry name" value="hemK_fam"/>
    <property type="match status" value="1"/>
</dbReference>
<evidence type="ECO:0000256" key="4">
    <source>
        <dbReference type="HAMAP-Rule" id="MF_02126"/>
    </source>
</evidence>
<feature type="binding site" evidence="4">
    <location>
        <position position="183"/>
    </location>
    <ligand>
        <name>S-adenosyl-L-methionine</name>
        <dbReference type="ChEBI" id="CHEBI:59789"/>
    </ligand>
</feature>
<dbReference type="Proteomes" id="UP001528040">
    <property type="component" value="Unassembled WGS sequence"/>
</dbReference>
<name>A0ABT4W268_9RHOB</name>
<dbReference type="HAMAP" id="MF_02126">
    <property type="entry name" value="RF_methyltr_PrmC"/>
    <property type="match status" value="1"/>
</dbReference>
<evidence type="ECO:0000256" key="1">
    <source>
        <dbReference type="ARBA" id="ARBA00022603"/>
    </source>
</evidence>
<sequence>MITAQVLLVQATRRLNDAGVEGAAGDARALLAHVLGVERGRLTLILPDPVSHEQQTAFDRVIEARVNRQPVAQIIGKRHFYGRDFIVTGDVLDPRPETEELVAAALQAPFERVLDLGTGSGCILLTLLAEQGGATGVGVDLSGDALSVARQNAGALGVSDRVNLCQGSWFDPVVGEFDLVVSNPPYIAADEMPGLSQDVLNWEPHLALTPGGDGLDPYREIADKASKFMMPGGRLLVEIGPTQGAQVAAMFSAAGLRDVNVRRDIDGRDRVVCANMR</sequence>
<feature type="domain" description="Release factor glutamine methyltransferase N-terminal" evidence="6">
    <location>
        <begin position="7"/>
        <end position="76"/>
    </location>
</feature>
<feature type="binding site" evidence="4">
    <location>
        <position position="140"/>
    </location>
    <ligand>
        <name>S-adenosyl-L-methionine</name>
        <dbReference type="ChEBI" id="CHEBI:59789"/>
    </ligand>
</feature>
<dbReference type="EC" id="2.1.1.297" evidence="4"/>
<keyword evidence="2 4" id="KW-0808">Transferase</keyword>
<dbReference type="Pfam" id="PF17827">
    <property type="entry name" value="PrmC_N"/>
    <property type="match status" value="1"/>
</dbReference>
<dbReference type="CDD" id="cd02440">
    <property type="entry name" value="AdoMet_MTases"/>
    <property type="match status" value="1"/>
</dbReference>
<dbReference type="Gene3D" id="3.40.50.150">
    <property type="entry name" value="Vaccinia Virus protein VP39"/>
    <property type="match status" value="1"/>
</dbReference>
<dbReference type="InterPro" id="IPR050320">
    <property type="entry name" value="N5-glutamine_MTase"/>
</dbReference>
<dbReference type="InterPro" id="IPR004556">
    <property type="entry name" value="HemK-like"/>
</dbReference>
<dbReference type="GO" id="GO:0102559">
    <property type="term" value="F:peptide chain release factor N(5)-glutamine methyltransferase activity"/>
    <property type="evidence" value="ECO:0007669"/>
    <property type="project" value="UniProtKB-EC"/>
</dbReference>